<comment type="caution">
    <text evidence="2">The sequence shown here is derived from an EMBL/GenBank/DDBJ whole genome shotgun (WGS) entry which is preliminary data.</text>
</comment>
<keyword evidence="1" id="KW-0472">Membrane</keyword>
<keyword evidence="1" id="KW-0812">Transmembrane</keyword>
<evidence type="ECO:0000256" key="1">
    <source>
        <dbReference type="SAM" id="Phobius"/>
    </source>
</evidence>
<keyword evidence="1" id="KW-1133">Transmembrane helix</keyword>
<name>A0AAV1R1A4_9ROSI</name>
<evidence type="ECO:0000313" key="2">
    <source>
        <dbReference type="EMBL" id="CAK7327688.1"/>
    </source>
</evidence>
<dbReference type="Proteomes" id="UP001314170">
    <property type="component" value="Unassembled WGS sequence"/>
</dbReference>
<proteinExistence type="predicted"/>
<dbReference type="EMBL" id="CAWUPB010000858">
    <property type="protein sequence ID" value="CAK7327688.1"/>
    <property type="molecule type" value="Genomic_DNA"/>
</dbReference>
<reference evidence="2 3" key="1">
    <citation type="submission" date="2024-01" db="EMBL/GenBank/DDBJ databases">
        <authorList>
            <person name="Waweru B."/>
        </authorList>
    </citation>
    <scope>NUCLEOTIDE SEQUENCE [LARGE SCALE GENOMIC DNA]</scope>
</reference>
<evidence type="ECO:0000313" key="3">
    <source>
        <dbReference type="Proteomes" id="UP001314170"/>
    </source>
</evidence>
<protein>
    <submittedName>
        <fullName evidence="2">Uncharacterized protein</fullName>
    </submittedName>
</protein>
<sequence length="138" mass="16319">MLIMLLLYSIQRSSLLLVMIITGAFHYAVVRKVRSQADIVNLHSEVYRDAAIRVSQGHIFSCHQMLRLSLSFHVWEVEDHSTPNWCLKHRLVLSRLWLWLTIEAFSAIDEDIAYLWYRKRVLSWNIKGRRLEVVLLNS</sequence>
<gene>
    <name evidence="2" type="ORF">DCAF_LOCUS5403</name>
</gene>
<feature type="transmembrane region" description="Helical" evidence="1">
    <location>
        <begin position="6"/>
        <end position="29"/>
    </location>
</feature>
<accession>A0AAV1R1A4</accession>
<organism evidence="2 3">
    <name type="scientific">Dovyalis caffra</name>
    <dbReference type="NCBI Taxonomy" id="77055"/>
    <lineage>
        <taxon>Eukaryota</taxon>
        <taxon>Viridiplantae</taxon>
        <taxon>Streptophyta</taxon>
        <taxon>Embryophyta</taxon>
        <taxon>Tracheophyta</taxon>
        <taxon>Spermatophyta</taxon>
        <taxon>Magnoliopsida</taxon>
        <taxon>eudicotyledons</taxon>
        <taxon>Gunneridae</taxon>
        <taxon>Pentapetalae</taxon>
        <taxon>rosids</taxon>
        <taxon>fabids</taxon>
        <taxon>Malpighiales</taxon>
        <taxon>Salicaceae</taxon>
        <taxon>Flacourtieae</taxon>
        <taxon>Dovyalis</taxon>
    </lineage>
</organism>
<dbReference type="AlphaFoldDB" id="A0AAV1R1A4"/>
<keyword evidence="3" id="KW-1185">Reference proteome</keyword>